<dbReference type="PANTHER" id="PTHR30008:SF0">
    <property type="entry name" value="EXODEOXYRIBONUCLEASE 7 LARGE SUBUNIT"/>
    <property type="match status" value="1"/>
</dbReference>
<dbReference type="NCBIfam" id="TIGR00237">
    <property type="entry name" value="xseA"/>
    <property type="match status" value="1"/>
</dbReference>
<evidence type="ECO:0000256" key="6">
    <source>
        <dbReference type="RuleBase" id="RU004355"/>
    </source>
</evidence>
<protein>
    <recommendedName>
        <fullName evidence="5">Exodeoxyribonuclease 7 large subunit</fullName>
        <ecNumber evidence="5">3.1.11.6</ecNumber>
    </recommendedName>
    <alternativeName>
        <fullName evidence="5">Exodeoxyribonuclease VII large subunit</fullName>
        <shortName evidence="5">Exonuclease VII large subunit</shortName>
    </alternativeName>
</protein>
<dbReference type="AlphaFoldDB" id="A0A558D8L7"/>
<dbReference type="GO" id="GO:0006308">
    <property type="term" value="P:DNA catabolic process"/>
    <property type="evidence" value="ECO:0007669"/>
    <property type="project" value="UniProtKB-UniRule"/>
</dbReference>
<dbReference type="Pfam" id="PF02601">
    <property type="entry name" value="Exonuc_VII_L"/>
    <property type="match status" value="1"/>
</dbReference>
<keyword evidence="2 5" id="KW-0540">Nuclease</keyword>
<keyword evidence="3 5" id="KW-0378">Hydrolase</keyword>
<dbReference type="GO" id="GO:0003676">
    <property type="term" value="F:nucleic acid binding"/>
    <property type="evidence" value="ECO:0007669"/>
    <property type="project" value="InterPro"/>
</dbReference>
<comment type="similarity">
    <text evidence="5 6">Belongs to the XseA family.</text>
</comment>
<feature type="domain" description="Exonuclease VII large subunit C-terminal" evidence="7">
    <location>
        <begin position="131"/>
        <end position="445"/>
    </location>
</feature>
<reference evidence="9 10" key="1">
    <citation type="submission" date="2019-07" db="EMBL/GenBank/DDBJ databases">
        <title>The pathways for chlorine oxyanion respiration interact through the shared metabolite chlorate.</title>
        <authorList>
            <person name="Barnum T.P."/>
            <person name="Cheng Y."/>
            <person name="Hill K.A."/>
            <person name="Lucas L.N."/>
            <person name="Carlson H.K."/>
            <person name="Coates J.D."/>
        </authorList>
    </citation>
    <scope>NUCLEOTIDE SEQUENCE [LARGE SCALE GENOMIC DNA]</scope>
    <source>
        <strain evidence="9">BK-3</strain>
    </source>
</reference>
<name>A0A558D8L7_9GAMM</name>
<evidence type="ECO:0000313" key="9">
    <source>
        <dbReference type="EMBL" id="TVT57331.1"/>
    </source>
</evidence>
<proteinExistence type="inferred from homology"/>
<evidence type="ECO:0000256" key="2">
    <source>
        <dbReference type="ARBA" id="ARBA00022722"/>
    </source>
</evidence>
<dbReference type="Pfam" id="PF13742">
    <property type="entry name" value="tRNA_anti_2"/>
    <property type="match status" value="1"/>
</dbReference>
<organism evidence="9 10">
    <name type="scientific">Sedimenticola thiotaurini</name>
    <dbReference type="NCBI Taxonomy" id="1543721"/>
    <lineage>
        <taxon>Bacteria</taxon>
        <taxon>Pseudomonadati</taxon>
        <taxon>Pseudomonadota</taxon>
        <taxon>Gammaproteobacteria</taxon>
        <taxon>Chromatiales</taxon>
        <taxon>Sedimenticolaceae</taxon>
        <taxon>Sedimenticola</taxon>
    </lineage>
</organism>
<keyword evidence="1 5" id="KW-0963">Cytoplasm</keyword>
<comment type="function">
    <text evidence="5">Bidirectionally degrades single-stranded DNA into large acid-insoluble oligonucleotides, which are then degraded further into small acid-soluble oligonucleotides.</text>
</comment>
<evidence type="ECO:0000259" key="8">
    <source>
        <dbReference type="Pfam" id="PF13742"/>
    </source>
</evidence>
<dbReference type="GO" id="GO:0005737">
    <property type="term" value="C:cytoplasm"/>
    <property type="evidence" value="ECO:0007669"/>
    <property type="project" value="UniProtKB-SubCell"/>
</dbReference>
<dbReference type="EMBL" id="VMRY01000015">
    <property type="protein sequence ID" value="TVT57331.1"/>
    <property type="molecule type" value="Genomic_DNA"/>
</dbReference>
<dbReference type="PANTHER" id="PTHR30008">
    <property type="entry name" value="EXODEOXYRIBONUCLEASE 7 LARGE SUBUNIT"/>
    <property type="match status" value="1"/>
</dbReference>
<evidence type="ECO:0000256" key="5">
    <source>
        <dbReference type="HAMAP-Rule" id="MF_00378"/>
    </source>
</evidence>
<dbReference type="HAMAP" id="MF_00378">
    <property type="entry name" value="Exonuc_7_L"/>
    <property type="match status" value="1"/>
</dbReference>
<comment type="subunit">
    <text evidence="5">Heterooligomer composed of large and small subunits.</text>
</comment>
<gene>
    <name evidence="5 9" type="primary">xseA</name>
    <name evidence="9" type="ORF">FHK82_05970</name>
</gene>
<keyword evidence="4 5" id="KW-0269">Exonuclease</keyword>
<comment type="subcellular location">
    <subcellularLocation>
        <location evidence="5 6">Cytoplasm</location>
    </subcellularLocation>
</comment>
<evidence type="ECO:0000256" key="3">
    <source>
        <dbReference type="ARBA" id="ARBA00022801"/>
    </source>
</evidence>
<evidence type="ECO:0000313" key="10">
    <source>
        <dbReference type="Proteomes" id="UP000317355"/>
    </source>
</evidence>
<sequence>MSKLDSQAGFHRDIYSVSRLNSEVRSVLEGSFPLLWVEGEISNLARPASGHIYFSLKDAQAQVRCAMFRMKRQHLRFQPENGLKVLIRARVGLYEGRGEFQLIAEHMEPAGEGDLRQAFDQLKQKLQTEGLFDTAQKRALPILPKRIGIITSPTGAAVQDVLTVLQRRFPAIPLLIFPVVVQGDEAAQSIINALKLAEKRQDCDLLILTRGGGSLEDLMAFNDEGVARTIHQLTIPLISAVGHEIDFTIADFVADQRAPTPSVAAELATPDSQELLDKLNMLQRRVTLGVTRKVKRLTELQQNLNQRLRRSHPGVRLQQQQQYLDELSMKLEHRTRGVISNKNSTLAIFATQLYAKTPIHKLSRNKELCTTLHNRLQRNIQTRLKGKQHDLGLAVGKLNTLSPLATLDRGYSITRLLPQKSVILDAAEITVGDNLETRIANGTLYSTVTSTSAKNQG</sequence>
<evidence type="ECO:0000256" key="4">
    <source>
        <dbReference type="ARBA" id="ARBA00022839"/>
    </source>
</evidence>
<comment type="caution">
    <text evidence="9">The sequence shown here is derived from an EMBL/GenBank/DDBJ whole genome shotgun (WGS) entry which is preliminary data.</text>
</comment>
<accession>A0A558D8L7</accession>
<evidence type="ECO:0000259" key="7">
    <source>
        <dbReference type="Pfam" id="PF02601"/>
    </source>
</evidence>
<dbReference type="GO" id="GO:0009318">
    <property type="term" value="C:exodeoxyribonuclease VII complex"/>
    <property type="evidence" value="ECO:0007669"/>
    <property type="project" value="UniProtKB-UniRule"/>
</dbReference>
<dbReference type="Proteomes" id="UP000317355">
    <property type="component" value="Unassembled WGS sequence"/>
</dbReference>
<dbReference type="EC" id="3.1.11.6" evidence="5"/>
<evidence type="ECO:0000256" key="1">
    <source>
        <dbReference type="ARBA" id="ARBA00022490"/>
    </source>
</evidence>
<dbReference type="GO" id="GO:0008855">
    <property type="term" value="F:exodeoxyribonuclease VII activity"/>
    <property type="evidence" value="ECO:0007669"/>
    <property type="project" value="UniProtKB-UniRule"/>
</dbReference>
<dbReference type="CDD" id="cd04489">
    <property type="entry name" value="ExoVII_LU_OBF"/>
    <property type="match status" value="1"/>
</dbReference>
<feature type="domain" description="OB-fold nucleic acid binding" evidence="8">
    <location>
        <begin position="15"/>
        <end position="108"/>
    </location>
</feature>
<dbReference type="InterPro" id="IPR025824">
    <property type="entry name" value="OB-fold_nuc-bd_dom"/>
</dbReference>
<dbReference type="InterPro" id="IPR003753">
    <property type="entry name" value="Exonuc_VII_L"/>
</dbReference>
<dbReference type="InterPro" id="IPR020579">
    <property type="entry name" value="Exonuc_VII_lsu_C"/>
</dbReference>
<comment type="catalytic activity">
    <reaction evidence="5 6">
        <text>Exonucleolytic cleavage in either 5'- to 3'- or 3'- to 5'-direction to yield nucleoside 5'-phosphates.</text>
        <dbReference type="EC" id="3.1.11.6"/>
    </reaction>
</comment>